<dbReference type="CDD" id="cd06464">
    <property type="entry name" value="ACD_sHsps-like"/>
    <property type="match status" value="1"/>
</dbReference>
<dbReference type="AlphaFoldDB" id="A0A831YDP9"/>
<proteinExistence type="inferred from homology"/>
<dbReference type="InterPro" id="IPR008978">
    <property type="entry name" value="HSP20-like_chaperone"/>
</dbReference>
<evidence type="ECO:0000313" key="4">
    <source>
        <dbReference type="EMBL" id="HEV08986.1"/>
    </source>
</evidence>
<dbReference type="Proteomes" id="UP000885621">
    <property type="component" value="Unassembled WGS sequence"/>
</dbReference>
<evidence type="ECO:0000259" key="3">
    <source>
        <dbReference type="PROSITE" id="PS01031"/>
    </source>
</evidence>
<accession>A0A831YDP9</accession>
<dbReference type="SUPFAM" id="SSF49764">
    <property type="entry name" value="HSP20-like chaperones"/>
    <property type="match status" value="1"/>
</dbReference>
<dbReference type="InterPro" id="IPR002068">
    <property type="entry name" value="A-crystallin/Hsp20_dom"/>
</dbReference>
<gene>
    <name evidence="4" type="ORF">ENO34_01145</name>
</gene>
<sequence>MINIEKPAVDVLEDEDTYIVVADIPGVEKSNIEILADENSITIKAYRYQKFKGRYFIVERFNGWITRKIRFPEPINQNQAKAHYENGVLTVYLPKAKNQFIIDTCFKIFIP</sequence>
<dbReference type="PROSITE" id="PS01031">
    <property type="entry name" value="SHSP"/>
    <property type="match status" value="1"/>
</dbReference>
<dbReference type="Pfam" id="PF00011">
    <property type="entry name" value="HSP20"/>
    <property type="match status" value="1"/>
</dbReference>
<dbReference type="Gene3D" id="2.60.40.790">
    <property type="match status" value="1"/>
</dbReference>
<dbReference type="InterPro" id="IPR031107">
    <property type="entry name" value="Small_HSP"/>
</dbReference>
<evidence type="ECO:0000256" key="1">
    <source>
        <dbReference type="PROSITE-ProRule" id="PRU00285"/>
    </source>
</evidence>
<comment type="similarity">
    <text evidence="1 2">Belongs to the small heat shock protein (HSP20) family.</text>
</comment>
<organism evidence="4">
    <name type="scientific">Sulfurihydrogenibium azorense</name>
    <dbReference type="NCBI Taxonomy" id="309806"/>
    <lineage>
        <taxon>Bacteria</taxon>
        <taxon>Pseudomonadati</taxon>
        <taxon>Aquificota</taxon>
        <taxon>Aquificia</taxon>
        <taxon>Aquificales</taxon>
        <taxon>Hydrogenothermaceae</taxon>
        <taxon>Sulfurihydrogenibium</taxon>
    </lineage>
</organism>
<reference evidence="4" key="1">
    <citation type="journal article" date="2020" name="mSystems">
        <title>Genome- and Community-Level Interaction Insights into Carbon Utilization and Element Cycling Functions of Hydrothermarchaeota in Hydrothermal Sediment.</title>
        <authorList>
            <person name="Zhou Z."/>
            <person name="Liu Y."/>
            <person name="Xu W."/>
            <person name="Pan J."/>
            <person name="Luo Z.H."/>
            <person name="Li M."/>
        </authorList>
    </citation>
    <scope>NUCLEOTIDE SEQUENCE [LARGE SCALE GENOMIC DNA]</scope>
    <source>
        <strain evidence="4">SpSt-1257</strain>
    </source>
</reference>
<dbReference type="PANTHER" id="PTHR11527">
    <property type="entry name" value="HEAT-SHOCK PROTEIN 20 FAMILY MEMBER"/>
    <property type="match status" value="1"/>
</dbReference>
<dbReference type="EMBL" id="DSFC01000062">
    <property type="protein sequence ID" value="HEV08986.1"/>
    <property type="molecule type" value="Genomic_DNA"/>
</dbReference>
<evidence type="ECO:0000256" key="2">
    <source>
        <dbReference type="RuleBase" id="RU003616"/>
    </source>
</evidence>
<protein>
    <submittedName>
        <fullName evidence="4">Hsp20/alpha crystallin family protein</fullName>
    </submittedName>
</protein>
<name>A0A831YDP9_9AQUI</name>
<feature type="domain" description="SHSP" evidence="3">
    <location>
        <begin position="1"/>
        <end position="111"/>
    </location>
</feature>
<comment type="caution">
    <text evidence="4">The sequence shown here is derived from an EMBL/GenBank/DDBJ whole genome shotgun (WGS) entry which is preliminary data.</text>
</comment>